<dbReference type="InterPro" id="IPR025354">
    <property type="entry name" value="DUF4258"/>
</dbReference>
<proteinExistence type="predicted"/>
<organism evidence="1">
    <name type="scientific">Desulfatirhabdium butyrativorans</name>
    <dbReference type="NCBI Taxonomy" id="340467"/>
    <lineage>
        <taxon>Bacteria</taxon>
        <taxon>Pseudomonadati</taxon>
        <taxon>Thermodesulfobacteriota</taxon>
        <taxon>Desulfobacteria</taxon>
        <taxon>Desulfobacterales</taxon>
        <taxon>Desulfatirhabdiaceae</taxon>
        <taxon>Desulfatirhabdium</taxon>
    </lineage>
</organism>
<dbReference type="Pfam" id="PF14076">
    <property type="entry name" value="DUF4258"/>
    <property type="match status" value="1"/>
</dbReference>
<dbReference type="EMBL" id="DSUH01000073">
    <property type="protein sequence ID" value="HGU31906.1"/>
    <property type="molecule type" value="Genomic_DNA"/>
</dbReference>
<dbReference type="AlphaFoldDB" id="A0A7C4MPG0"/>
<reference evidence="1" key="1">
    <citation type="journal article" date="2020" name="mSystems">
        <title>Genome- and Community-Level Interaction Insights into Carbon Utilization and Element Cycling Functions of Hydrothermarchaeota in Hydrothermal Sediment.</title>
        <authorList>
            <person name="Zhou Z."/>
            <person name="Liu Y."/>
            <person name="Xu W."/>
            <person name="Pan J."/>
            <person name="Luo Z.H."/>
            <person name="Li M."/>
        </authorList>
    </citation>
    <scope>NUCLEOTIDE SEQUENCE [LARGE SCALE GENOMIC DNA]</scope>
    <source>
        <strain evidence="1">SpSt-477</strain>
    </source>
</reference>
<comment type="caution">
    <text evidence="1">The sequence shown here is derived from an EMBL/GenBank/DDBJ whole genome shotgun (WGS) entry which is preliminary data.</text>
</comment>
<sequence length="82" mass="9554">MKDFELSVHAKHMLMERGISEKWVWATLENADRIIKGDDHNLHYFKAISACNGRVLHVVVNANVVPKQLVTVFFDRRARRHS</sequence>
<accession>A0A7C4MPG0</accession>
<evidence type="ECO:0000313" key="1">
    <source>
        <dbReference type="EMBL" id="HGU31906.1"/>
    </source>
</evidence>
<protein>
    <submittedName>
        <fullName evidence="1">DUF4258 domain-containing protein</fullName>
    </submittedName>
</protein>
<name>A0A7C4MPG0_9BACT</name>
<gene>
    <name evidence="1" type="ORF">ENS29_03505</name>
</gene>